<organism evidence="12">
    <name type="scientific">hydrothermal vent metagenome</name>
    <dbReference type="NCBI Taxonomy" id="652676"/>
    <lineage>
        <taxon>unclassified sequences</taxon>
        <taxon>metagenomes</taxon>
        <taxon>ecological metagenomes</taxon>
    </lineage>
</organism>
<comment type="similarity">
    <text evidence="2">Belongs to the peptidase M14 family.</text>
</comment>
<dbReference type="PROSITE" id="PS52035">
    <property type="entry name" value="PEPTIDASE_M14"/>
    <property type="match status" value="1"/>
</dbReference>
<keyword evidence="4" id="KW-0645">Protease</keyword>
<dbReference type="Pfam" id="PF18962">
    <property type="entry name" value="Por_Secre_tail"/>
    <property type="match status" value="1"/>
</dbReference>
<evidence type="ECO:0000256" key="1">
    <source>
        <dbReference type="ARBA" id="ARBA00001947"/>
    </source>
</evidence>
<gene>
    <name evidence="12" type="ORF">MNBD_IGNAVI01-1767</name>
</gene>
<dbReference type="NCBIfam" id="TIGR04183">
    <property type="entry name" value="Por_Secre_tail"/>
    <property type="match status" value="1"/>
</dbReference>
<keyword evidence="5" id="KW-0479">Metal-binding</keyword>
<dbReference type="Pfam" id="PF00246">
    <property type="entry name" value="Peptidase_M14"/>
    <property type="match status" value="1"/>
</dbReference>
<comment type="cofactor">
    <cofactor evidence="1">
        <name>Zn(2+)</name>
        <dbReference type="ChEBI" id="CHEBI:29105"/>
    </cofactor>
</comment>
<dbReference type="InterPro" id="IPR000834">
    <property type="entry name" value="Peptidase_M14"/>
</dbReference>
<dbReference type="GO" id="GO:0008270">
    <property type="term" value="F:zinc ion binding"/>
    <property type="evidence" value="ECO:0007669"/>
    <property type="project" value="InterPro"/>
</dbReference>
<proteinExistence type="inferred from homology"/>
<dbReference type="GO" id="GO:0006508">
    <property type="term" value="P:proteolysis"/>
    <property type="evidence" value="ECO:0007669"/>
    <property type="project" value="UniProtKB-KW"/>
</dbReference>
<dbReference type="Pfam" id="PF20773">
    <property type="entry name" value="InhA-like_MAM"/>
    <property type="match status" value="1"/>
</dbReference>
<evidence type="ECO:0000256" key="2">
    <source>
        <dbReference type="ARBA" id="ARBA00005988"/>
    </source>
</evidence>
<sequence length="818" mass="93040">MKFKVIFIMFLFSTLLFSQNYKKVKIYLDEINSISLLNSAGLEIDHAHFNRDKSIDVFLDDAQFAHLRSSSLRYKVLIDDWYKYYSVRQKISGFDKKGSLMKSAQQYGVTGFDYGSMGGYYTLDEINQKLDEMYAAYPNLITKKDSIGHSVENRPIYAVKISDNPNVDEDEPEVLYTALHHAREPESMMQMIYFMYYLLENYGTDSEVTYLVENREFYFIPIVNVDGYKYNEDTNPNGGGMWRKNTRDNDDDGNFNPDNDGVDLNRNYGYKWFYDNSGSSSDSTSATYRGTAAFSEPETETVRQFCIAHDFKLALNYHTYSNLLITPWGYIPKETPDSLFYRDIASDMTQYNNYTWGFSSDIIYAVNGDSDDWFYGEQIEKNKIFAMTPEVGNSFWPSEDKIIPLAEENVYPNLYLAWVAGGFVNAEKVEFDQEYYSAGDSGNISITLKNKGLQDAGNLRMQIVSESDQISVTQDYIEIAKLESREEASFPDAAQFVISDSAIAGESVELTVKVYIGNLLLSTEHVSLVVGVPKIYFADNASTMDDWISESNVSTQWELTTNDFYSSPSSFTDSKNGNYLSNSNVTLTKKTAIDLSGIAKPFLSFRTKFNIEKGWDYGQVLISADSGNTWTPVGGKLSTSGAGAFQPSGKPVYDGKTDDWVKEIIDLVQFTNDKILLRFQLKSDEYVEEDGWYIDDIEIFEYQNIVVSVENNDNIPGKFILEQNFPNPFNPSTIIKYSIPNVVTMHSVKSGQVTSSLQNVTLMIYDVLGRKVATLVNKQQQPGNYEAKFDAQNLTSGIYFYRLKSGSFIQSRKMILLR</sequence>
<dbReference type="SMART" id="SM00631">
    <property type="entry name" value="Zn_pept"/>
    <property type="match status" value="1"/>
</dbReference>
<dbReference type="GO" id="GO:0005615">
    <property type="term" value="C:extracellular space"/>
    <property type="evidence" value="ECO:0007669"/>
    <property type="project" value="TreeGrafter"/>
</dbReference>
<dbReference type="PANTHER" id="PTHR11705:SF143">
    <property type="entry name" value="SLL0236 PROTEIN"/>
    <property type="match status" value="1"/>
</dbReference>
<evidence type="ECO:0000256" key="9">
    <source>
        <dbReference type="ARBA" id="ARBA00023049"/>
    </source>
</evidence>
<evidence type="ECO:0000256" key="4">
    <source>
        <dbReference type="ARBA" id="ARBA00022670"/>
    </source>
</evidence>
<evidence type="ECO:0000256" key="6">
    <source>
        <dbReference type="ARBA" id="ARBA00022729"/>
    </source>
</evidence>
<keyword evidence="6" id="KW-0732">Signal</keyword>
<evidence type="ECO:0000313" key="12">
    <source>
        <dbReference type="EMBL" id="VAX18169.1"/>
    </source>
</evidence>
<name>A0A3B1BJL4_9ZZZZ</name>
<protein>
    <submittedName>
        <fullName evidence="12">5'-Nucleotidase domain protein</fullName>
    </submittedName>
</protein>
<evidence type="ECO:0000259" key="11">
    <source>
        <dbReference type="PROSITE" id="PS52035"/>
    </source>
</evidence>
<dbReference type="Gene3D" id="2.60.40.4070">
    <property type="match status" value="1"/>
</dbReference>
<reference evidence="12" key="1">
    <citation type="submission" date="2018-06" db="EMBL/GenBank/DDBJ databases">
        <authorList>
            <person name="Zhirakovskaya E."/>
        </authorList>
    </citation>
    <scope>NUCLEOTIDE SEQUENCE</scope>
</reference>
<dbReference type="EMBL" id="UOGD01000094">
    <property type="protein sequence ID" value="VAX18169.1"/>
    <property type="molecule type" value="Genomic_DNA"/>
</dbReference>
<dbReference type="FunFam" id="3.40.630.10:FF:000084">
    <property type="entry name" value="Carboxypeptidase B2"/>
    <property type="match status" value="1"/>
</dbReference>
<evidence type="ECO:0000256" key="5">
    <source>
        <dbReference type="ARBA" id="ARBA00022723"/>
    </source>
</evidence>
<dbReference type="Gene3D" id="3.40.630.10">
    <property type="entry name" value="Zn peptidases"/>
    <property type="match status" value="1"/>
</dbReference>
<feature type="region of interest" description="Disordered" evidence="10">
    <location>
        <begin position="234"/>
        <end position="260"/>
    </location>
</feature>
<dbReference type="PRINTS" id="PR00765">
    <property type="entry name" value="CRBOXYPTASEA"/>
</dbReference>
<dbReference type="InterPro" id="IPR033810">
    <property type="entry name" value="Carboxypeptidase_T"/>
</dbReference>
<evidence type="ECO:0000256" key="8">
    <source>
        <dbReference type="ARBA" id="ARBA00022833"/>
    </source>
</evidence>
<feature type="domain" description="Peptidase M14" evidence="11">
    <location>
        <begin position="119"/>
        <end position="420"/>
    </location>
</feature>
<evidence type="ECO:0000256" key="7">
    <source>
        <dbReference type="ARBA" id="ARBA00022801"/>
    </source>
</evidence>
<evidence type="ECO:0000256" key="10">
    <source>
        <dbReference type="SAM" id="MobiDB-lite"/>
    </source>
</evidence>
<keyword evidence="8" id="KW-0862">Zinc</keyword>
<dbReference type="PANTHER" id="PTHR11705">
    <property type="entry name" value="PROTEASE FAMILY M14 CARBOXYPEPTIDASE A,B"/>
    <property type="match status" value="1"/>
</dbReference>
<accession>A0A3B1BJL4</accession>
<dbReference type="InterPro" id="IPR026444">
    <property type="entry name" value="Secre_tail"/>
</dbReference>
<dbReference type="CDD" id="cd03859">
    <property type="entry name" value="M14_CPT"/>
    <property type="match status" value="1"/>
</dbReference>
<evidence type="ECO:0000256" key="3">
    <source>
        <dbReference type="ARBA" id="ARBA00022645"/>
    </source>
</evidence>
<dbReference type="GO" id="GO:0004181">
    <property type="term" value="F:metallocarboxypeptidase activity"/>
    <property type="evidence" value="ECO:0007669"/>
    <property type="project" value="InterPro"/>
</dbReference>
<keyword evidence="9" id="KW-0482">Metalloprotease</keyword>
<keyword evidence="3" id="KW-0121">Carboxypeptidase</keyword>
<dbReference type="SUPFAM" id="SSF53187">
    <property type="entry name" value="Zn-dependent exopeptidases"/>
    <property type="match status" value="1"/>
</dbReference>
<dbReference type="AlphaFoldDB" id="A0A3B1BJL4"/>
<keyword evidence="7" id="KW-0378">Hydrolase</keyword>